<evidence type="ECO:0000313" key="1">
    <source>
        <dbReference type="EMBL" id="KAH3684027.1"/>
    </source>
</evidence>
<sequence>MKPGLRTGTLFNLMLWSGSTSDEFQDLPPLGFLVVNFFWNSSQDHGVRTLENRAWITFSNFTSFGLSVDQQLRSSTADN</sequence>
<reference evidence="1" key="2">
    <citation type="submission" date="2021-01" db="EMBL/GenBank/DDBJ databases">
        <authorList>
            <person name="Schikora-Tamarit M.A."/>
        </authorList>
    </citation>
    <scope>NUCLEOTIDE SEQUENCE</scope>
    <source>
        <strain evidence="1">CBS2887</strain>
    </source>
</reference>
<name>A0A9P8Q6L1_WICPI</name>
<comment type="caution">
    <text evidence="1">The sequence shown here is derived from an EMBL/GenBank/DDBJ whole genome shotgun (WGS) entry which is preliminary data.</text>
</comment>
<protein>
    <submittedName>
        <fullName evidence="1">Uncharacterized protein</fullName>
    </submittedName>
</protein>
<evidence type="ECO:0000313" key="2">
    <source>
        <dbReference type="Proteomes" id="UP000774326"/>
    </source>
</evidence>
<dbReference type="EMBL" id="JAEUBG010002825">
    <property type="protein sequence ID" value="KAH3684027.1"/>
    <property type="molecule type" value="Genomic_DNA"/>
</dbReference>
<keyword evidence="2" id="KW-1185">Reference proteome</keyword>
<dbReference type="AlphaFoldDB" id="A0A9P8Q6L1"/>
<organism evidence="1 2">
    <name type="scientific">Wickerhamomyces pijperi</name>
    <name type="common">Yeast</name>
    <name type="synonym">Pichia pijperi</name>
    <dbReference type="NCBI Taxonomy" id="599730"/>
    <lineage>
        <taxon>Eukaryota</taxon>
        <taxon>Fungi</taxon>
        <taxon>Dikarya</taxon>
        <taxon>Ascomycota</taxon>
        <taxon>Saccharomycotina</taxon>
        <taxon>Saccharomycetes</taxon>
        <taxon>Phaffomycetales</taxon>
        <taxon>Wickerhamomycetaceae</taxon>
        <taxon>Wickerhamomyces</taxon>
    </lineage>
</organism>
<proteinExistence type="predicted"/>
<reference evidence="1" key="1">
    <citation type="journal article" date="2021" name="Open Biol.">
        <title>Shared evolutionary footprints suggest mitochondrial oxidative damage underlies multiple complex I losses in fungi.</title>
        <authorList>
            <person name="Schikora-Tamarit M.A."/>
            <person name="Marcet-Houben M."/>
            <person name="Nosek J."/>
            <person name="Gabaldon T."/>
        </authorList>
    </citation>
    <scope>NUCLEOTIDE SEQUENCE</scope>
    <source>
        <strain evidence="1">CBS2887</strain>
    </source>
</reference>
<dbReference type="Proteomes" id="UP000774326">
    <property type="component" value="Unassembled WGS sequence"/>
</dbReference>
<gene>
    <name evidence="1" type="ORF">WICPIJ_004999</name>
</gene>
<accession>A0A9P8Q6L1</accession>